<feature type="transmembrane region" description="Helical" evidence="1">
    <location>
        <begin position="85"/>
        <end position="106"/>
    </location>
</feature>
<protein>
    <submittedName>
        <fullName evidence="3">DUF4395 domain-containing protein</fullName>
    </submittedName>
</protein>
<keyword evidence="1" id="KW-0812">Transmembrane</keyword>
<feature type="domain" description="DUF4395" evidence="2">
    <location>
        <begin position="16"/>
        <end position="144"/>
    </location>
</feature>
<keyword evidence="1" id="KW-0472">Membrane</keyword>
<dbReference type="RefSeq" id="WP_259623077.1">
    <property type="nucleotide sequence ID" value="NZ_JANYMP010000004.1"/>
</dbReference>
<dbReference type="InterPro" id="IPR025508">
    <property type="entry name" value="DUF4395"/>
</dbReference>
<reference evidence="3" key="1">
    <citation type="submission" date="2022-08" db="EMBL/GenBank/DDBJ databases">
        <authorList>
            <person name="Tistechok S."/>
            <person name="Samborskyy M."/>
            <person name="Roman I."/>
        </authorList>
    </citation>
    <scope>NUCLEOTIDE SEQUENCE</scope>
    <source>
        <strain evidence="3">DSM 103496</strain>
    </source>
</reference>
<evidence type="ECO:0000259" key="2">
    <source>
        <dbReference type="Pfam" id="PF14340"/>
    </source>
</evidence>
<feature type="transmembrane region" description="Helical" evidence="1">
    <location>
        <begin position="43"/>
        <end position="64"/>
    </location>
</feature>
<dbReference type="Proteomes" id="UP001141259">
    <property type="component" value="Unassembled WGS sequence"/>
</dbReference>
<keyword evidence="1" id="KW-1133">Transmembrane helix</keyword>
<evidence type="ECO:0000313" key="4">
    <source>
        <dbReference type="Proteomes" id="UP001141259"/>
    </source>
</evidence>
<dbReference type="Pfam" id="PF14340">
    <property type="entry name" value="DUF4395"/>
    <property type="match status" value="1"/>
</dbReference>
<name>A0A9X2VJC4_9PSEU</name>
<feature type="transmembrane region" description="Helical" evidence="1">
    <location>
        <begin position="20"/>
        <end position="37"/>
    </location>
</feature>
<comment type="caution">
    <text evidence="3">The sequence shown here is derived from an EMBL/GenBank/DDBJ whole genome shotgun (WGS) entry which is preliminary data.</text>
</comment>
<keyword evidence="4" id="KW-1185">Reference proteome</keyword>
<accession>A0A9X2VJC4</accession>
<evidence type="ECO:0000256" key="1">
    <source>
        <dbReference type="SAM" id="Phobius"/>
    </source>
</evidence>
<dbReference type="EMBL" id="JANYMP010000004">
    <property type="protein sequence ID" value="MCS7477582.1"/>
    <property type="molecule type" value="Genomic_DNA"/>
</dbReference>
<evidence type="ECO:0000313" key="3">
    <source>
        <dbReference type="EMBL" id="MCS7477582.1"/>
    </source>
</evidence>
<dbReference type="AlphaFoldDB" id="A0A9X2VJC4"/>
<gene>
    <name evidence="3" type="ORF">NZH93_12015</name>
</gene>
<sequence length="152" mass="15739">MVDQEVHEEGAARGADPRGVRFTAAMTSVVLGVGLLAESPRVLLAQALLFGLCAVFGLQLNPYGAAYRRTFQSRLAPPTELESEAPLRFSQGVGCAFASVGALGYATGSVAVGTAATALALAAALLNAVFGVCVGCHLYLALTRVCRRVRLT</sequence>
<organism evidence="3 4">
    <name type="scientific">Umezawaea endophytica</name>
    <dbReference type="NCBI Taxonomy" id="1654476"/>
    <lineage>
        <taxon>Bacteria</taxon>
        <taxon>Bacillati</taxon>
        <taxon>Actinomycetota</taxon>
        <taxon>Actinomycetes</taxon>
        <taxon>Pseudonocardiales</taxon>
        <taxon>Pseudonocardiaceae</taxon>
        <taxon>Umezawaea</taxon>
    </lineage>
</organism>
<feature type="transmembrane region" description="Helical" evidence="1">
    <location>
        <begin position="118"/>
        <end position="142"/>
    </location>
</feature>
<proteinExistence type="predicted"/>